<organism evidence="5 6">
    <name type="scientific">Candidatus Muproteobacteria bacterium RIFCSPHIGHO2_01_FULL_65_16</name>
    <dbReference type="NCBI Taxonomy" id="1817764"/>
    <lineage>
        <taxon>Bacteria</taxon>
        <taxon>Pseudomonadati</taxon>
        <taxon>Pseudomonadota</taxon>
        <taxon>Candidatus Muproteobacteria</taxon>
    </lineage>
</organism>
<dbReference type="EMBL" id="MFSY01000094">
    <property type="protein sequence ID" value="OGI45138.1"/>
    <property type="molecule type" value="Genomic_DNA"/>
</dbReference>
<dbReference type="PROSITE" id="PS00194">
    <property type="entry name" value="THIOREDOXIN_1"/>
    <property type="match status" value="1"/>
</dbReference>
<dbReference type="Pfam" id="PF08534">
    <property type="entry name" value="Redoxin"/>
    <property type="match status" value="1"/>
</dbReference>
<dbReference type="PANTHER" id="PTHR42852">
    <property type="entry name" value="THIOL:DISULFIDE INTERCHANGE PROTEIN DSBE"/>
    <property type="match status" value="1"/>
</dbReference>
<name>A0A1F6TJ76_9PROT</name>
<feature type="domain" description="Thioredoxin" evidence="4">
    <location>
        <begin position="31"/>
        <end position="172"/>
    </location>
</feature>
<dbReference type="GO" id="GO:0030313">
    <property type="term" value="C:cell envelope"/>
    <property type="evidence" value="ECO:0007669"/>
    <property type="project" value="UniProtKB-SubCell"/>
</dbReference>
<dbReference type="InterPro" id="IPR013766">
    <property type="entry name" value="Thioredoxin_domain"/>
</dbReference>
<comment type="subcellular location">
    <subcellularLocation>
        <location evidence="1">Cell envelope</location>
    </subcellularLocation>
</comment>
<evidence type="ECO:0000313" key="6">
    <source>
        <dbReference type="Proteomes" id="UP000179360"/>
    </source>
</evidence>
<keyword evidence="3" id="KW-0676">Redox-active center</keyword>
<dbReference type="InterPro" id="IPR050553">
    <property type="entry name" value="Thioredoxin_ResA/DsbE_sf"/>
</dbReference>
<dbReference type="GO" id="GO:0015036">
    <property type="term" value="F:disulfide oxidoreductase activity"/>
    <property type="evidence" value="ECO:0007669"/>
    <property type="project" value="UniProtKB-ARBA"/>
</dbReference>
<evidence type="ECO:0000259" key="4">
    <source>
        <dbReference type="PROSITE" id="PS51352"/>
    </source>
</evidence>
<dbReference type="AlphaFoldDB" id="A0A1F6TJ76"/>
<evidence type="ECO:0000313" key="5">
    <source>
        <dbReference type="EMBL" id="OGI45138.1"/>
    </source>
</evidence>
<proteinExistence type="predicted"/>
<dbReference type="CDD" id="cd02966">
    <property type="entry name" value="TlpA_like_family"/>
    <property type="match status" value="1"/>
</dbReference>
<dbReference type="InterPro" id="IPR036249">
    <property type="entry name" value="Thioredoxin-like_sf"/>
</dbReference>
<dbReference type="InterPro" id="IPR017937">
    <property type="entry name" value="Thioredoxin_CS"/>
</dbReference>
<keyword evidence="2" id="KW-0201">Cytochrome c-type biogenesis</keyword>
<dbReference type="PANTHER" id="PTHR42852:SF17">
    <property type="entry name" value="THIOREDOXIN-LIKE PROTEIN HI_1115"/>
    <property type="match status" value="1"/>
</dbReference>
<dbReference type="Proteomes" id="UP000179360">
    <property type="component" value="Unassembled WGS sequence"/>
</dbReference>
<comment type="caution">
    <text evidence="5">The sequence shown here is derived from an EMBL/GenBank/DDBJ whole genome shotgun (WGS) entry which is preliminary data.</text>
</comment>
<evidence type="ECO:0000256" key="2">
    <source>
        <dbReference type="ARBA" id="ARBA00022748"/>
    </source>
</evidence>
<evidence type="ECO:0000256" key="1">
    <source>
        <dbReference type="ARBA" id="ARBA00004196"/>
    </source>
</evidence>
<dbReference type="PROSITE" id="PS51352">
    <property type="entry name" value="THIOREDOXIN_2"/>
    <property type="match status" value="1"/>
</dbReference>
<dbReference type="STRING" id="1817764.A2637_01535"/>
<evidence type="ECO:0000256" key="3">
    <source>
        <dbReference type="ARBA" id="ARBA00023284"/>
    </source>
</evidence>
<accession>A0A1F6TJ76</accession>
<sequence>MRSVSLKLTFAAAVVVALAVASGASYWYRHSRPEALPRDLALPGLDGRPHYIKEWEGRVVLLNFWATWCPPCRDEIPMLIEVQRRHGDHGLQVIGVAVDKEAPVRAFVRRLGVNYPILLLSEEQARGVLGRQGKAVGLPYSVLVAPDGRTLARKLGPFSRAELEATVGRALGH</sequence>
<dbReference type="GO" id="GO:0017004">
    <property type="term" value="P:cytochrome complex assembly"/>
    <property type="evidence" value="ECO:0007669"/>
    <property type="project" value="UniProtKB-KW"/>
</dbReference>
<dbReference type="InterPro" id="IPR013740">
    <property type="entry name" value="Redoxin"/>
</dbReference>
<dbReference type="Gene3D" id="3.40.30.10">
    <property type="entry name" value="Glutaredoxin"/>
    <property type="match status" value="1"/>
</dbReference>
<dbReference type="SUPFAM" id="SSF52833">
    <property type="entry name" value="Thioredoxin-like"/>
    <property type="match status" value="1"/>
</dbReference>
<reference evidence="5 6" key="1">
    <citation type="journal article" date="2016" name="Nat. Commun.">
        <title>Thousands of microbial genomes shed light on interconnected biogeochemical processes in an aquifer system.</title>
        <authorList>
            <person name="Anantharaman K."/>
            <person name="Brown C.T."/>
            <person name="Hug L.A."/>
            <person name="Sharon I."/>
            <person name="Castelle C.J."/>
            <person name="Probst A.J."/>
            <person name="Thomas B.C."/>
            <person name="Singh A."/>
            <person name="Wilkins M.J."/>
            <person name="Karaoz U."/>
            <person name="Brodie E.L."/>
            <person name="Williams K.H."/>
            <person name="Hubbard S.S."/>
            <person name="Banfield J.F."/>
        </authorList>
    </citation>
    <scope>NUCLEOTIDE SEQUENCE [LARGE SCALE GENOMIC DNA]</scope>
</reference>
<gene>
    <name evidence="5" type="ORF">A2637_01535</name>
</gene>
<protein>
    <recommendedName>
        <fullName evidence="4">Thioredoxin domain-containing protein</fullName>
    </recommendedName>
</protein>